<reference evidence="1 2" key="1">
    <citation type="submission" date="2020-04" db="EMBL/GenBank/DDBJ databases">
        <title>Perkinsus olseni comparative genomics.</title>
        <authorList>
            <person name="Bogema D.R."/>
        </authorList>
    </citation>
    <scope>NUCLEOTIDE SEQUENCE [LARGE SCALE GENOMIC DNA]</scope>
    <source>
        <strain evidence="1 2">ATCC PRA-207</strain>
    </source>
</reference>
<evidence type="ECO:0000313" key="2">
    <source>
        <dbReference type="Proteomes" id="UP000553632"/>
    </source>
</evidence>
<dbReference type="InterPro" id="IPR050426">
    <property type="entry name" value="Glycosyltransferase_28"/>
</dbReference>
<accession>A0A7J6S398</accession>
<dbReference type="Proteomes" id="UP000553632">
    <property type="component" value="Unassembled WGS sequence"/>
</dbReference>
<dbReference type="SUPFAM" id="SSF53756">
    <property type="entry name" value="UDP-Glycosyltransferase/glycogen phosphorylase"/>
    <property type="match status" value="1"/>
</dbReference>
<organism evidence="1 2">
    <name type="scientific">Perkinsus olseni</name>
    <name type="common">Perkinsus atlanticus</name>
    <dbReference type="NCBI Taxonomy" id="32597"/>
    <lineage>
        <taxon>Eukaryota</taxon>
        <taxon>Sar</taxon>
        <taxon>Alveolata</taxon>
        <taxon>Perkinsozoa</taxon>
        <taxon>Perkinsea</taxon>
        <taxon>Perkinsida</taxon>
        <taxon>Perkinsidae</taxon>
        <taxon>Perkinsus</taxon>
    </lineage>
</organism>
<dbReference type="EMBL" id="JABANO010021068">
    <property type="protein sequence ID" value="KAF4727428.1"/>
    <property type="molecule type" value="Genomic_DNA"/>
</dbReference>
<protein>
    <submittedName>
        <fullName evidence="1">Uncharacterized protein</fullName>
    </submittedName>
</protein>
<keyword evidence="2" id="KW-1185">Reference proteome</keyword>
<proteinExistence type="predicted"/>
<feature type="non-terminal residue" evidence="1">
    <location>
        <position position="1"/>
    </location>
</feature>
<name>A0A7J6S398_PEROL</name>
<dbReference type="Gene3D" id="3.40.50.2000">
    <property type="entry name" value="Glycogen Phosphorylase B"/>
    <property type="match status" value="2"/>
</dbReference>
<feature type="non-terminal residue" evidence="1">
    <location>
        <position position="247"/>
    </location>
</feature>
<dbReference type="AlphaFoldDB" id="A0A7J6S398"/>
<dbReference type="PANTHER" id="PTHR48050">
    <property type="entry name" value="STEROL 3-BETA-GLUCOSYLTRANSFERASE"/>
    <property type="match status" value="1"/>
</dbReference>
<evidence type="ECO:0000313" key="1">
    <source>
        <dbReference type="EMBL" id="KAF4727428.1"/>
    </source>
</evidence>
<comment type="caution">
    <text evidence="1">The sequence shown here is derived from an EMBL/GenBank/DDBJ whole genome shotgun (WGS) entry which is preliminary data.</text>
</comment>
<sequence>YFSMPWSKTKVLGHPFSSGDIHDNPYWRLLSYRWFDQMQWRGMASAVPKFRAEVLHIPKIGMWHSAGSLLEDWGVPFSYCFSPSLFPKPPDWGPNIDITGFCSGSDKENTSYIPPSNLAKFLSSGPKPFYIGFGSIGGDLSYIYKPILQAVKEMPDLRVVLQKGWCSLNKLTAQDFADVPDSKQRVFFICDPPARCPKCGRKPDAYSQASQVTSRLRSRGRDLSAVYFSNGLFCDACAGSSSVEDAK</sequence>
<gene>
    <name evidence="1" type="ORF">FOZ63_008120</name>
</gene>
<dbReference type="OMA" id="PRIGMWH"/>
<dbReference type="PANTHER" id="PTHR48050:SF13">
    <property type="entry name" value="STEROL 3-BETA-GLUCOSYLTRANSFERASE UGT80A2"/>
    <property type="match status" value="1"/>
</dbReference>